<accession>A0A0T7FMP0</accession>
<dbReference type="RefSeq" id="WP_172745595.1">
    <property type="nucleotide sequence ID" value="NZ_CCRH01000008.1"/>
</dbReference>
<name>A0A0T7FMP0_NEOGA</name>
<sequence length="364" mass="41313">MSKSSANYVQVPETAKINKPIFHTCPADEITEEVKAFIEAGNDPWLWHGHSHTPPPKNGTPPNYVGRFYLRKEQVESKTWAPCPCCSPDHRKFGRDGGLIAYFPDEKSIRLIGPDCFGSLNYEGHESAIADLKRREREKSELQYVLRCVGKIGKWRSAIDEMMKIGKQADTFFPGIQNRIEVSLQVKLWRNIRDGMLRVTEKLKTVKVGADGEPKEVTEHIDTILFPLDGYKALNPERKSLAPILEKLAGDLSKIAHVSENSVQLMPPMDRTALAKELKRILTSTQSVHDALAHELRFLSQVNVNRFRQWAADERSPVDFEFERKEGTISIRGHKEFNGMPIPEDLRTSYLPSIDAPVMGAKRR</sequence>
<gene>
    <name evidence="1" type="ORF">NGAL_HAMBI1145_32860</name>
</gene>
<reference evidence="1 2" key="1">
    <citation type="submission" date="2014-08" db="EMBL/GenBank/DDBJ databases">
        <authorList>
            <person name="Chen Y.-H."/>
        </authorList>
    </citation>
    <scope>NUCLEOTIDE SEQUENCE [LARGE SCALE GENOMIC DNA]</scope>
</reference>
<dbReference type="EMBL" id="CCRH01000008">
    <property type="protein sequence ID" value="CDZ36281.1"/>
    <property type="molecule type" value="Genomic_DNA"/>
</dbReference>
<proteinExistence type="predicted"/>
<dbReference type="AlphaFoldDB" id="A0A0T7FMP0"/>
<evidence type="ECO:0000313" key="1">
    <source>
        <dbReference type="EMBL" id="CDZ36281.1"/>
    </source>
</evidence>
<dbReference type="Proteomes" id="UP000046176">
    <property type="component" value="Unassembled WGS sequence"/>
</dbReference>
<evidence type="ECO:0000313" key="2">
    <source>
        <dbReference type="Proteomes" id="UP000046176"/>
    </source>
</evidence>
<organism evidence="1 2">
    <name type="scientific">Neorhizobium galegae bv. officinalis</name>
    <dbReference type="NCBI Taxonomy" id="323656"/>
    <lineage>
        <taxon>Bacteria</taxon>
        <taxon>Pseudomonadati</taxon>
        <taxon>Pseudomonadota</taxon>
        <taxon>Alphaproteobacteria</taxon>
        <taxon>Hyphomicrobiales</taxon>
        <taxon>Rhizobiaceae</taxon>
        <taxon>Rhizobium/Agrobacterium group</taxon>
        <taxon>Neorhizobium</taxon>
    </lineage>
</organism>
<protein>
    <submittedName>
        <fullName evidence="1">Uncharacterized protein</fullName>
    </submittedName>
</protein>